<dbReference type="PANTHER" id="PTHR36302">
    <property type="entry name" value="BLR7088 PROTEIN"/>
    <property type="match status" value="1"/>
</dbReference>
<evidence type="ECO:0000256" key="1">
    <source>
        <dbReference type="SAM" id="SignalP"/>
    </source>
</evidence>
<dbReference type="AlphaFoldDB" id="A0AAJ5F119"/>
<dbReference type="Proteomes" id="UP000308000">
    <property type="component" value="Unassembled WGS sequence"/>
</dbReference>
<dbReference type="Pfam" id="PF04314">
    <property type="entry name" value="PCuAC"/>
    <property type="match status" value="1"/>
</dbReference>
<evidence type="ECO:0000313" key="5">
    <source>
        <dbReference type="Proteomes" id="UP000536909"/>
    </source>
</evidence>
<keyword evidence="5" id="KW-1185">Reference proteome</keyword>
<dbReference type="PANTHER" id="PTHR36302:SF1">
    <property type="entry name" value="COPPER CHAPERONE PCU(A)C"/>
    <property type="match status" value="1"/>
</dbReference>
<evidence type="ECO:0000313" key="3">
    <source>
        <dbReference type="EMBL" id="TLK20590.1"/>
    </source>
</evidence>
<comment type="caution">
    <text evidence="3">The sequence shown here is derived from an EMBL/GenBank/DDBJ whole genome shotgun (WGS) entry which is preliminary data.</text>
</comment>
<name>A0AAJ5F119_9DEIO</name>
<feature type="chain" id="PRO_5042590350" evidence="1">
    <location>
        <begin position="26"/>
        <end position="161"/>
    </location>
</feature>
<proteinExistence type="predicted"/>
<dbReference type="EMBL" id="VBRC01000028">
    <property type="protein sequence ID" value="TLK20590.1"/>
    <property type="molecule type" value="Genomic_DNA"/>
</dbReference>
<keyword evidence="1" id="KW-0732">Signal</keyword>
<accession>A0AAJ5F119</accession>
<organism evidence="3 4">
    <name type="scientific">Deinococcus metallilatus</name>
    <dbReference type="NCBI Taxonomy" id="1211322"/>
    <lineage>
        <taxon>Bacteria</taxon>
        <taxon>Thermotogati</taxon>
        <taxon>Deinococcota</taxon>
        <taxon>Deinococci</taxon>
        <taxon>Deinococcales</taxon>
        <taxon>Deinococcaceae</taxon>
        <taxon>Deinococcus</taxon>
    </lineage>
</organism>
<sequence length="161" mass="16625">MSTPTPLLAALALAAVLLPAAALNASQHPSTAAPQTSNVPLPLTVRDATVVAVPPGAAETSAFLTLQNTGKVPVVLTGVRTDLARHAMLMTTRRNAQGMTGMSMVQALTVPAGGTLKLSASGDHLMLMDLTRTPKVGEMVRLTLTARDGRTLTVNAVVRKP</sequence>
<dbReference type="Gene3D" id="2.60.40.1890">
    <property type="entry name" value="PCu(A)C copper chaperone"/>
    <property type="match status" value="1"/>
</dbReference>
<dbReference type="EMBL" id="JACHFV010000027">
    <property type="protein sequence ID" value="MBB5297459.1"/>
    <property type="molecule type" value="Genomic_DNA"/>
</dbReference>
<reference evidence="3 4" key="1">
    <citation type="submission" date="2019-04" db="EMBL/GenBank/DDBJ databases">
        <title>Deinococcus metalilatus MA1002 mutant No.5.</title>
        <authorList>
            <person name="Park W."/>
            <person name="Park C."/>
        </authorList>
    </citation>
    <scope>NUCLEOTIDE SEQUENCE [LARGE SCALE GENOMIC DNA]</scope>
    <source>
        <strain evidence="3 4">MA1002-m5</strain>
    </source>
</reference>
<dbReference type="InterPro" id="IPR058248">
    <property type="entry name" value="Lxx211020-like"/>
</dbReference>
<feature type="signal peptide" evidence="1">
    <location>
        <begin position="1"/>
        <end position="25"/>
    </location>
</feature>
<dbReference type="InterPro" id="IPR036182">
    <property type="entry name" value="PCuAC_sf"/>
</dbReference>
<protein>
    <submittedName>
        <fullName evidence="3">Copper chaperone PCu(A)C</fullName>
    </submittedName>
</protein>
<dbReference type="Proteomes" id="UP000536909">
    <property type="component" value="Unassembled WGS sequence"/>
</dbReference>
<reference evidence="2 5" key="2">
    <citation type="submission" date="2020-08" db="EMBL/GenBank/DDBJ databases">
        <title>Genomic Encyclopedia of Type Strains, Phase IV (KMG-IV): sequencing the most valuable type-strain genomes for metagenomic binning, comparative biology and taxonomic classification.</title>
        <authorList>
            <person name="Goeker M."/>
        </authorList>
    </citation>
    <scope>NUCLEOTIDE SEQUENCE [LARGE SCALE GENOMIC DNA]</scope>
    <source>
        <strain evidence="2 5">DSM 105434</strain>
    </source>
</reference>
<evidence type="ECO:0000313" key="2">
    <source>
        <dbReference type="EMBL" id="MBB5297459.1"/>
    </source>
</evidence>
<dbReference type="RefSeq" id="WP_129118578.1">
    <property type="nucleotide sequence ID" value="NZ_BSUI01000028.1"/>
</dbReference>
<gene>
    <name evidence="3" type="ORF">FCS05_20025</name>
    <name evidence="2" type="ORF">HNQ10_004332</name>
</gene>
<evidence type="ECO:0000313" key="4">
    <source>
        <dbReference type="Proteomes" id="UP000308000"/>
    </source>
</evidence>
<dbReference type="SUPFAM" id="SSF110087">
    <property type="entry name" value="DR1885-like metal-binding protein"/>
    <property type="match status" value="1"/>
</dbReference>
<dbReference type="InterPro" id="IPR007410">
    <property type="entry name" value="LpqE-like"/>
</dbReference>